<organism evidence="9 10">
    <name type="scientific">Lacticaseibacillus brantae DSM 23927</name>
    <dbReference type="NCBI Taxonomy" id="1423727"/>
    <lineage>
        <taxon>Bacteria</taxon>
        <taxon>Bacillati</taxon>
        <taxon>Bacillota</taxon>
        <taxon>Bacilli</taxon>
        <taxon>Lactobacillales</taxon>
        <taxon>Lactobacillaceae</taxon>
        <taxon>Lacticaseibacillus</taxon>
    </lineage>
</organism>
<gene>
    <name evidence="9" type="ORF">FC34_GL001149</name>
</gene>
<evidence type="ECO:0000256" key="4">
    <source>
        <dbReference type="ARBA" id="ARBA00022692"/>
    </source>
</evidence>
<dbReference type="PROSITE" id="PS50850">
    <property type="entry name" value="MFS"/>
    <property type="match status" value="1"/>
</dbReference>
<keyword evidence="5 7" id="KW-1133">Transmembrane helix</keyword>
<feature type="transmembrane region" description="Helical" evidence="7">
    <location>
        <begin position="254"/>
        <end position="272"/>
    </location>
</feature>
<sequence>MVIPVTPFLKNQLHFTALDMGTMTALFAFAQFIASPIVGRISDRVGRKPILVAGLSLFMVSEFVFALTNRLAMFDLSRLIGGLSAAMVGPTAMAMAADITSKRDRAKVIGWLSAAFSGGLILGPGIGGLLAQISYKTPFWVAAGLGLISTIFLFILLPSEQQLGVESAESGVDKQSGDWHDLLTRPVIILFILILTSAFGLAGFESVYSLYVNEVFNFTLANIALVLVLNGVGSLILQVIFFDRLVQMLGERRLIRYCVALTFAGTIWNLVAHTKIEVILATLVVFCAIDILRPAITTLLTKASDRNQGLINGLNMSLTSVGNIIGPLMSGALLDINHQYPYMVVAGFMAVSYLITFGLKPSTKQKTA</sequence>
<dbReference type="EMBL" id="AYZQ01000002">
    <property type="protein sequence ID" value="KRM72165.1"/>
    <property type="molecule type" value="Genomic_DNA"/>
</dbReference>
<dbReference type="Pfam" id="PF07690">
    <property type="entry name" value="MFS_1"/>
    <property type="match status" value="1"/>
</dbReference>
<dbReference type="InterPro" id="IPR020846">
    <property type="entry name" value="MFS_dom"/>
</dbReference>
<evidence type="ECO:0000313" key="10">
    <source>
        <dbReference type="Proteomes" id="UP000051672"/>
    </source>
</evidence>
<dbReference type="Proteomes" id="UP000051672">
    <property type="component" value="Unassembled WGS sequence"/>
</dbReference>
<feature type="transmembrane region" description="Helical" evidence="7">
    <location>
        <begin position="79"/>
        <end position="97"/>
    </location>
</feature>
<dbReference type="CDD" id="cd17325">
    <property type="entry name" value="MFS_MdtG_SLC18_like"/>
    <property type="match status" value="1"/>
</dbReference>
<evidence type="ECO:0000256" key="7">
    <source>
        <dbReference type="SAM" id="Phobius"/>
    </source>
</evidence>
<dbReference type="InterPro" id="IPR005829">
    <property type="entry name" value="Sugar_transporter_CS"/>
</dbReference>
<evidence type="ECO:0000256" key="2">
    <source>
        <dbReference type="ARBA" id="ARBA00007520"/>
    </source>
</evidence>
<feature type="transmembrane region" description="Helical" evidence="7">
    <location>
        <begin position="278"/>
        <end position="301"/>
    </location>
</feature>
<dbReference type="GO" id="GO:0022857">
    <property type="term" value="F:transmembrane transporter activity"/>
    <property type="evidence" value="ECO:0007669"/>
    <property type="project" value="InterPro"/>
</dbReference>
<feature type="transmembrane region" description="Helical" evidence="7">
    <location>
        <begin position="109"/>
        <end position="133"/>
    </location>
</feature>
<name>A0A0R2AZE8_9LACO</name>
<feature type="transmembrane region" description="Helical" evidence="7">
    <location>
        <begin position="340"/>
        <end position="359"/>
    </location>
</feature>
<feature type="transmembrane region" description="Helical" evidence="7">
    <location>
        <begin position="20"/>
        <end position="38"/>
    </location>
</feature>
<feature type="transmembrane region" description="Helical" evidence="7">
    <location>
        <begin position="139"/>
        <end position="157"/>
    </location>
</feature>
<dbReference type="Gene3D" id="1.20.1250.20">
    <property type="entry name" value="MFS general substrate transporter like domains"/>
    <property type="match status" value="1"/>
</dbReference>
<feature type="domain" description="Major facilitator superfamily (MFS) profile" evidence="8">
    <location>
        <begin position="1"/>
        <end position="364"/>
    </location>
</feature>
<dbReference type="InterPro" id="IPR036259">
    <property type="entry name" value="MFS_trans_sf"/>
</dbReference>
<dbReference type="InterPro" id="IPR011701">
    <property type="entry name" value="MFS"/>
</dbReference>
<dbReference type="InterPro" id="IPR001958">
    <property type="entry name" value="Tet-R_TetA/multi-R_MdtG-like"/>
</dbReference>
<dbReference type="PROSITE" id="PS00216">
    <property type="entry name" value="SUGAR_TRANSPORT_1"/>
    <property type="match status" value="1"/>
</dbReference>
<keyword evidence="4 7" id="KW-0812">Transmembrane</keyword>
<dbReference type="PATRIC" id="fig|1423727.3.peg.1166"/>
<dbReference type="AlphaFoldDB" id="A0A0R2AZE8"/>
<feature type="transmembrane region" description="Helical" evidence="7">
    <location>
        <begin position="313"/>
        <end position="334"/>
    </location>
</feature>
<dbReference type="PANTHER" id="PTHR23504:SF115">
    <property type="entry name" value="MULTIDRUG RESISTANCE PROTEIN 2"/>
    <property type="match status" value="1"/>
</dbReference>
<keyword evidence="6 7" id="KW-0472">Membrane</keyword>
<evidence type="ECO:0000256" key="5">
    <source>
        <dbReference type="ARBA" id="ARBA00022989"/>
    </source>
</evidence>
<comment type="similarity">
    <text evidence="2">Belongs to the major facilitator superfamily. TCR/Tet family.</text>
</comment>
<keyword evidence="3" id="KW-0813">Transport</keyword>
<keyword evidence="10" id="KW-1185">Reference proteome</keyword>
<comment type="subcellular location">
    <subcellularLocation>
        <location evidence="1">Cell membrane</location>
        <topology evidence="1">Multi-pass membrane protein</topology>
    </subcellularLocation>
</comment>
<dbReference type="PANTHER" id="PTHR23504">
    <property type="entry name" value="MAJOR FACILITATOR SUPERFAMILY DOMAIN-CONTAINING PROTEIN 10"/>
    <property type="match status" value="1"/>
</dbReference>
<dbReference type="STRING" id="1423727.FC34_GL001149"/>
<feature type="transmembrane region" description="Helical" evidence="7">
    <location>
        <begin position="50"/>
        <end position="67"/>
    </location>
</feature>
<evidence type="ECO:0000256" key="6">
    <source>
        <dbReference type="ARBA" id="ARBA00023136"/>
    </source>
</evidence>
<feature type="transmembrane region" description="Helical" evidence="7">
    <location>
        <begin position="223"/>
        <end position="242"/>
    </location>
</feature>
<evidence type="ECO:0000313" key="9">
    <source>
        <dbReference type="EMBL" id="KRM72165.1"/>
    </source>
</evidence>
<dbReference type="GO" id="GO:0005886">
    <property type="term" value="C:plasma membrane"/>
    <property type="evidence" value="ECO:0007669"/>
    <property type="project" value="UniProtKB-SubCell"/>
</dbReference>
<protein>
    <submittedName>
        <fullName evidence="9">Multidrug transport protein</fullName>
    </submittedName>
</protein>
<accession>A0A0R2AZE8</accession>
<dbReference type="PRINTS" id="PR01035">
    <property type="entry name" value="TCRTETA"/>
</dbReference>
<comment type="caution">
    <text evidence="9">The sequence shown here is derived from an EMBL/GenBank/DDBJ whole genome shotgun (WGS) entry which is preliminary data.</text>
</comment>
<dbReference type="SUPFAM" id="SSF103473">
    <property type="entry name" value="MFS general substrate transporter"/>
    <property type="match status" value="1"/>
</dbReference>
<evidence type="ECO:0000256" key="3">
    <source>
        <dbReference type="ARBA" id="ARBA00022448"/>
    </source>
</evidence>
<reference evidence="9 10" key="1">
    <citation type="journal article" date="2015" name="Genome Announc.">
        <title>Expanding the biotechnology potential of lactobacilli through comparative genomics of 213 strains and associated genera.</title>
        <authorList>
            <person name="Sun Z."/>
            <person name="Harris H.M."/>
            <person name="McCann A."/>
            <person name="Guo C."/>
            <person name="Argimon S."/>
            <person name="Zhang W."/>
            <person name="Yang X."/>
            <person name="Jeffery I.B."/>
            <person name="Cooney J.C."/>
            <person name="Kagawa T.F."/>
            <person name="Liu W."/>
            <person name="Song Y."/>
            <person name="Salvetti E."/>
            <person name="Wrobel A."/>
            <person name="Rasinkangas P."/>
            <person name="Parkhill J."/>
            <person name="Rea M.C."/>
            <person name="O'Sullivan O."/>
            <person name="Ritari J."/>
            <person name="Douillard F.P."/>
            <person name="Paul Ross R."/>
            <person name="Yang R."/>
            <person name="Briner A.E."/>
            <person name="Felis G.E."/>
            <person name="de Vos W.M."/>
            <person name="Barrangou R."/>
            <person name="Klaenhammer T.R."/>
            <person name="Caufield P.W."/>
            <person name="Cui Y."/>
            <person name="Zhang H."/>
            <person name="O'Toole P.W."/>
        </authorList>
    </citation>
    <scope>NUCLEOTIDE SEQUENCE [LARGE SCALE GENOMIC DNA]</scope>
    <source>
        <strain evidence="9 10">DSM 23927</strain>
    </source>
</reference>
<evidence type="ECO:0000256" key="1">
    <source>
        <dbReference type="ARBA" id="ARBA00004651"/>
    </source>
</evidence>
<proteinExistence type="inferred from homology"/>
<feature type="transmembrane region" description="Helical" evidence="7">
    <location>
        <begin position="187"/>
        <end position="211"/>
    </location>
</feature>
<evidence type="ECO:0000259" key="8">
    <source>
        <dbReference type="PROSITE" id="PS50850"/>
    </source>
</evidence>